<organism evidence="1 2">
    <name type="scientific">Raphanus sativus</name>
    <name type="common">Radish</name>
    <name type="synonym">Raphanus raphanistrum var. sativus</name>
    <dbReference type="NCBI Taxonomy" id="3726"/>
    <lineage>
        <taxon>Eukaryota</taxon>
        <taxon>Viridiplantae</taxon>
        <taxon>Streptophyta</taxon>
        <taxon>Embryophyta</taxon>
        <taxon>Tracheophyta</taxon>
        <taxon>Spermatophyta</taxon>
        <taxon>Magnoliopsida</taxon>
        <taxon>eudicotyledons</taxon>
        <taxon>Gunneridae</taxon>
        <taxon>Pentapetalae</taxon>
        <taxon>rosids</taxon>
        <taxon>malvids</taxon>
        <taxon>Brassicales</taxon>
        <taxon>Brassicaceae</taxon>
        <taxon>Brassiceae</taxon>
        <taxon>Raphanus</taxon>
    </lineage>
</organism>
<evidence type="ECO:0000313" key="2">
    <source>
        <dbReference type="RefSeq" id="XP_018487829.1"/>
    </source>
</evidence>
<dbReference type="RefSeq" id="XP_018487829.1">
    <property type="nucleotide sequence ID" value="XM_018632327.1"/>
</dbReference>
<name>A0A6J0NT28_RAPSA</name>
<accession>A0A6J0NT28</accession>
<reference evidence="1" key="1">
    <citation type="journal article" date="2019" name="Database">
        <title>The radish genome database (RadishGD): an integrated information resource for radish genomics.</title>
        <authorList>
            <person name="Yu H.J."/>
            <person name="Baek S."/>
            <person name="Lee Y.J."/>
            <person name="Cho A."/>
            <person name="Mun J.H."/>
        </authorList>
    </citation>
    <scope>NUCLEOTIDE SEQUENCE [LARGE SCALE GENOMIC DNA]</scope>
    <source>
        <strain evidence="1">cv. WK10039</strain>
    </source>
</reference>
<protein>
    <submittedName>
        <fullName evidence="2">Uncharacterized protein LOC108858394</fullName>
    </submittedName>
</protein>
<reference evidence="2" key="2">
    <citation type="submission" date="2025-08" db="UniProtKB">
        <authorList>
            <consortium name="RefSeq"/>
        </authorList>
    </citation>
    <scope>IDENTIFICATION</scope>
    <source>
        <tissue evidence="2">Leaf</tissue>
    </source>
</reference>
<dbReference type="GeneID" id="108858394"/>
<proteinExistence type="predicted"/>
<dbReference type="Proteomes" id="UP000504610">
    <property type="component" value="Chromosome 5"/>
</dbReference>
<dbReference type="KEGG" id="rsz:108858394"/>
<sequence length="237" mass="27104">MLVERANNPSYGWRSIIASKEVLQKGLRKKIGNGHETKENTWNLDVLKEFIAEEDIPWVTSLHLSRTGCQDSYCWDFSKSDFLLFRAKANGMNSEVLAAFPWIAWYIWKARNEKVFKDKDISPMDTLQLAVKESESWRLAQRIDTEQDRDVMEQQRTENRVLQEPYAGRWRCQTDASWINANDRTGLGFVLLDGGNPVLFGAQGTRSAATSLHAELVGLYVVTTTYTLLFSRKGSES</sequence>
<evidence type="ECO:0000313" key="1">
    <source>
        <dbReference type="Proteomes" id="UP000504610"/>
    </source>
</evidence>
<dbReference type="AlphaFoldDB" id="A0A6J0NT28"/>
<keyword evidence="1" id="KW-1185">Reference proteome</keyword>
<dbReference type="OrthoDB" id="1659557at2759"/>
<gene>
    <name evidence="2" type="primary">LOC108858394</name>
</gene>